<feature type="region of interest" description="Disordered" evidence="1">
    <location>
        <begin position="1"/>
        <end position="32"/>
    </location>
</feature>
<reference evidence="3" key="1">
    <citation type="submission" date="2018-08" db="EMBL/GenBank/DDBJ databases">
        <authorList>
            <person name="Rossello M."/>
        </authorList>
    </citation>
    <scope>NUCLEOTIDE SEQUENCE [LARGE SCALE GENOMIC DNA]</scope>
    <source>
        <strain evidence="3">cv. Chinese Spring</strain>
    </source>
</reference>
<dbReference type="Gramene" id="TraesNOR2D03G01115120.1">
    <property type="protein sequence ID" value="TraesNOR2D03G01115120.1"/>
    <property type="gene ID" value="TraesNOR2D03G01115120"/>
</dbReference>
<dbReference type="InterPro" id="IPR036047">
    <property type="entry name" value="F-box-like_dom_sf"/>
</dbReference>
<dbReference type="GeneID" id="123051257"/>
<dbReference type="HOGENOM" id="CLU_037069_1_0_1"/>
<accession>A0A096UNG1</accession>
<dbReference type="RefSeq" id="XP_044330026.1">
    <property type="nucleotide sequence ID" value="XM_044474091.1"/>
</dbReference>
<dbReference type="Gramene" id="TraesJAG2D03G01102370.1">
    <property type="protein sequence ID" value="TraesJAG2D03G01102370.1"/>
    <property type="gene ID" value="TraesJAG2D03G01102370"/>
</dbReference>
<evidence type="ECO:0000313" key="4">
    <source>
        <dbReference type="Proteomes" id="UP000019116"/>
    </source>
</evidence>
<reference evidence="3" key="2">
    <citation type="submission" date="2018-10" db="UniProtKB">
        <authorList>
            <consortium name="EnsemblPlants"/>
        </authorList>
    </citation>
    <scope>IDENTIFICATION</scope>
</reference>
<dbReference type="Gramene" id="TraesLAC2D03G01050910.1">
    <property type="protein sequence ID" value="TraesLAC2D03G01050910.1"/>
    <property type="gene ID" value="TraesLAC2D03G01050910"/>
</dbReference>
<feature type="domain" description="F-box protein AT5G49610-like beta-propeller" evidence="2">
    <location>
        <begin position="147"/>
        <end position="425"/>
    </location>
</feature>
<dbReference type="Proteomes" id="UP000019116">
    <property type="component" value="Chromosome 2D"/>
</dbReference>
<gene>
    <name evidence="3" type="primary">LOC123051257</name>
</gene>
<evidence type="ECO:0000259" key="2">
    <source>
        <dbReference type="Pfam" id="PF23635"/>
    </source>
</evidence>
<sequence length="446" mass="50685">MDPADTPGGVDPFSKTSCMDGKMQRHSQFPPPLEAADSVSRVLDDDDLLIEIIVRLGLPTSLIRAILVCKRWFFIVSNKAFLRRFRSLHPPRLLGFYVSTRSTDELLPVLLRPCFVSMLPQPPELATAVRLAENYSLEAYDEELACILDCQNDTILLHGFQGKKILWGVHWPLCPERGVVEPPMAPYDQFDGASPAGTCAQFLLKEEGDGKSLTFIWLSMAYLIEGKKYSIKYKANIYTLQDGLWHWRSSAAAVLPSPRSDLNPLLSGNKIYMEHSTSIAALNLTTSNFTSIPLPEGMERYICEDMMMSRANDSGIYLIHLEILQLRIWLHRGDNSGSMRNWLLLDDICLREMLDALGMAGGEQPTLLNTSETGDNLQFVFLKMGQCALYLDIKHRELRKVYEVTEDDRTLERIYPFMMTWPPTFPVLKNDPASPKRTFIRRTRTI</sequence>
<dbReference type="Gramene" id="TraesSTA2D03G01087550.1">
    <property type="protein sequence ID" value="TraesSTA2D03G01087550.1"/>
    <property type="gene ID" value="TraesSTA2D03G01087550"/>
</dbReference>
<dbReference type="InterPro" id="IPR056594">
    <property type="entry name" value="AT5G49610-like_b-prop"/>
</dbReference>
<dbReference type="SUPFAM" id="SSF81383">
    <property type="entry name" value="F-box domain"/>
    <property type="match status" value="1"/>
</dbReference>
<dbReference type="Pfam" id="PF23635">
    <property type="entry name" value="Beta-prop_AT5G49610-like"/>
    <property type="match status" value="1"/>
</dbReference>
<dbReference type="Gramene" id="TraesCS2D03G0127600.1">
    <property type="protein sequence ID" value="TraesCS2D03G0127600.1.CDS"/>
    <property type="gene ID" value="TraesCS2D03G0127600"/>
</dbReference>
<dbReference type="OrthoDB" id="592687at2759"/>
<evidence type="ECO:0000313" key="3">
    <source>
        <dbReference type="EnsemblPlants" id="TraesCS2D02G064400.1"/>
    </source>
</evidence>
<dbReference type="Gramene" id="TraesMAC2D03G01097820.1">
    <property type="protein sequence ID" value="TraesMAC2D03G01097820.1"/>
    <property type="gene ID" value="TraesMAC2D03G01097820"/>
</dbReference>
<organism evidence="3">
    <name type="scientific">Triticum aestivum</name>
    <name type="common">Wheat</name>
    <dbReference type="NCBI Taxonomy" id="4565"/>
    <lineage>
        <taxon>Eukaryota</taxon>
        <taxon>Viridiplantae</taxon>
        <taxon>Streptophyta</taxon>
        <taxon>Embryophyta</taxon>
        <taxon>Tracheophyta</taxon>
        <taxon>Spermatophyta</taxon>
        <taxon>Magnoliopsida</taxon>
        <taxon>Liliopsida</taxon>
        <taxon>Poales</taxon>
        <taxon>Poaceae</taxon>
        <taxon>BOP clade</taxon>
        <taxon>Pooideae</taxon>
        <taxon>Triticodae</taxon>
        <taxon>Triticeae</taxon>
        <taxon>Triticinae</taxon>
        <taxon>Triticum</taxon>
    </lineage>
</organism>
<dbReference type="Gramene" id="TraesSYM2D03G01113310.1">
    <property type="protein sequence ID" value="TraesSYM2D03G01113310.1"/>
    <property type="gene ID" value="TraesSYM2D03G01113310"/>
</dbReference>
<dbReference type="PaxDb" id="4565-Traes_2DS_7CF3C36BA.2"/>
<dbReference type="Gramene" id="TraesRN2D0100141800.1">
    <property type="protein sequence ID" value="TraesRN2D0100141800.1"/>
    <property type="gene ID" value="TraesRN2D0100141800"/>
</dbReference>
<dbReference type="OMA" id="CKRWFRQ"/>
<dbReference type="Gramene" id="TraesCS2D02G064400.1">
    <property type="protein sequence ID" value="TraesCS2D02G064400.1"/>
    <property type="gene ID" value="TraesCS2D02G064400"/>
</dbReference>
<keyword evidence="4" id="KW-1185">Reference proteome</keyword>
<dbReference type="Gramene" id="TraesARI2D03G01116540.1">
    <property type="protein sequence ID" value="TraesARI2D03G01116540.1"/>
    <property type="gene ID" value="TraesARI2D03G01116540"/>
</dbReference>
<proteinExistence type="predicted"/>
<dbReference type="Gramene" id="TraesCLE_scaffold_011138_01G000100.1">
    <property type="protein sequence ID" value="TraesCLE_scaffold_011138_01G000100.1"/>
    <property type="gene ID" value="TraesCLE_scaffold_011138_01G000100"/>
</dbReference>
<dbReference type="Gramene" id="TraesLDM2D03G01100550.1">
    <property type="protein sequence ID" value="TraesLDM2D03G01100550.1"/>
    <property type="gene ID" value="TraesLDM2D03G01100550"/>
</dbReference>
<dbReference type="eggNOG" id="ENOG502R45U">
    <property type="taxonomic scope" value="Eukaryota"/>
</dbReference>
<dbReference type="Gramene" id="TraesJUL2D03G01105140.1">
    <property type="protein sequence ID" value="TraesJUL2D03G01105140.1"/>
    <property type="gene ID" value="TraesJUL2D03G01105140"/>
</dbReference>
<dbReference type="EnsemblPlants" id="TraesCS2D02G064400.1">
    <property type="protein sequence ID" value="TraesCS2D02G064400.1"/>
    <property type="gene ID" value="TraesCS2D02G064400"/>
</dbReference>
<name>A0A096UNG1_WHEAT</name>
<protein>
    <recommendedName>
        <fullName evidence="2">F-box protein AT5G49610-like beta-propeller domain-containing protein</fullName>
    </recommendedName>
</protein>
<dbReference type="Gramene" id="TraesARI2D03G01116540.2">
    <property type="protein sequence ID" value="TraesARI2D03G01116540.2"/>
    <property type="gene ID" value="TraesARI2D03G01116540"/>
</dbReference>
<evidence type="ECO:0000256" key="1">
    <source>
        <dbReference type="SAM" id="MobiDB-lite"/>
    </source>
</evidence>
<dbReference type="PANTHER" id="PTHR33207">
    <property type="entry name" value="F-BOX DOMAIN CONTAINING PROTEIN-RELATED"/>
    <property type="match status" value="1"/>
</dbReference>
<dbReference type="AlphaFoldDB" id="A0A096UNG1"/>
<dbReference type="ExpressionAtlas" id="A0A096UNG1">
    <property type="expression patterns" value="baseline"/>
</dbReference>
<dbReference type="Gramene" id="TraesROB_scaffold_013679_01G000100.1">
    <property type="protein sequence ID" value="TraesROB_scaffold_013679_01G000100.1"/>
    <property type="gene ID" value="TraesROB_scaffold_013679_01G000100"/>
</dbReference>